<keyword evidence="2 5" id="KW-0808">Transferase</keyword>
<evidence type="ECO:0000256" key="4">
    <source>
        <dbReference type="ARBA" id="ARBA00022985"/>
    </source>
</evidence>
<keyword evidence="5" id="KW-0963">Cytoplasm</keyword>
<dbReference type="InterPro" id="IPR004528">
    <property type="entry name" value="KdsB"/>
</dbReference>
<evidence type="ECO:0000256" key="5">
    <source>
        <dbReference type="HAMAP-Rule" id="MF_00057"/>
    </source>
</evidence>
<dbReference type="FunFam" id="3.90.550.10:FF:000011">
    <property type="entry name" value="3-deoxy-manno-octulosonate cytidylyltransferase"/>
    <property type="match status" value="1"/>
</dbReference>
<dbReference type="NCBIfam" id="TIGR00466">
    <property type="entry name" value="kdsB"/>
    <property type="match status" value="1"/>
</dbReference>
<keyword evidence="3 5" id="KW-0548">Nucleotidyltransferase</keyword>
<dbReference type="HAMAP" id="MF_00057">
    <property type="entry name" value="KdsB"/>
    <property type="match status" value="1"/>
</dbReference>
<dbReference type="PANTHER" id="PTHR42866">
    <property type="entry name" value="3-DEOXY-MANNO-OCTULOSONATE CYTIDYLYLTRANSFERASE"/>
    <property type="match status" value="1"/>
</dbReference>
<dbReference type="AlphaFoldDB" id="A0A017H589"/>
<evidence type="ECO:0000313" key="7">
    <source>
        <dbReference type="Proteomes" id="UP000031184"/>
    </source>
</evidence>
<evidence type="ECO:0000256" key="1">
    <source>
        <dbReference type="ARBA" id="ARBA00004370"/>
    </source>
</evidence>
<comment type="function">
    <text evidence="5">Activates KDO (a required 8-carbon sugar) for incorporation into bacterial lipopolysaccharide in Gram-negative bacteria.</text>
</comment>
<dbReference type="SUPFAM" id="SSF53448">
    <property type="entry name" value="Nucleotide-diphospho-sugar transferases"/>
    <property type="match status" value="1"/>
</dbReference>
<comment type="caution">
    <text evidence="6">The sequence shown here is derived from an EMBL/GenBank/DDBJ whole genome shotgun (WGS) entry which is preliminary data.</text>
</comment>
<evidence type="ECO:0000313" key="6">
    <source>
        <dbReference type="EMBL" id="KID49608.1"/>
    </source>
</evidence>
<keyword evidence="4 5" id="KW-0448">Lipopolysaccharide biosynthesis</keyword>
<dbReference type="InterPro" id="IPR029044">
    <property type="entry name" value="Nucleotide-diphossugar_trans"/>
</dbReference>
<dbReference type="Pfam" id="PF02348">
    <property type="entry name" value="CTP_transf_3"/>
    <property type="match status" value="1"/>
</dbReference>
<dbReference type="InterPro" id="IPR003329">
    <property type="entry name" value="Cytidylyl_trans"/>
</dbReference>
<dbReference type="PANTHER" id="PTHR42866:SF2">
    <property type="entry name" value="3-DEOXY-MANNO-OCTULOSONATE CYTIDYLYLTRANSFERASE, MITOCHONDRIAL"/>
    <property type="match status" value="1"/>
</dbReference>
<dbReference type="GO" id="GO:0009103">
    <property type="term" value="P:lipopolysaccharide biosynthetic process"/>
    <property type="evidence" value="ECO:0007669"/>
    <property type="project" value="UniProtKB-UniRule"/>
</dbReference>
<dbReference type="EMBL" id="AUZI01000012">
    <property type="protein sequence ID" value="KID49608.1"/>
    <property type="molecule type" value="Genomic_DNA"/>
</dbReference>
<comment type="subcellular location">
    <subcellularLocation>
        <location evidence="5">Cytoplasm</location>
    </subcellularLocation>
    <subcellularLocation>
        <location evidence="1">Membrane</location>
    </subcellularLocation>
</comment>
<dbReference type="GO" id="GO:0016020">
    <property type="term" value="C:membrane"/>
    <property type="evidence" value="ECO:0007669"/>
    <property type="project" value="UniProtKB-SubCell"/>
</dbReference>
<dbReference type="OrthoDB" id="9815559at2"/>
<reference evidence="6 7" key="1">
    <citation type="submission" date="2013-08" db="EMBL/GenBank/DDBJ databases">
        <title>An opportunistic ruminal bacterium that causes liver abscesses in cattle.</title>
        <authorList>
            <person name="Benahmed F.H."/>
            <person name="Rasmussen M."/>
            <person name="Harbottle H."/>
            <person name="Soppet D."/>
            <person name="Nagaraja T.G."/>
            <person name="Davidson M."/>
        </authorList>
    </citation>
    <scope>NUCLEOTIDE SEQUENCE [LARGE SCALE GENOMIC DNA]</scope>
    <source>
        <strain evidence="6 7">B35</strain>
    </source>
</reference>
<protein>
    <recommendedName>
        <fullName evidence="5">3-deoxy-manno-octulosonate cytidylyltransferase</fullName>
        <ecNumber evidence="5">2.7.7.38</ecNumber>
    </recommendedName>
    <alternativeName>
        <fullName evidence="5">CMP-2-keto-3-deoxyoctulosonic acid synthase</fullName>
        <shortName evidence="5">CKS</shortName>
        <shortName evidence="5">CMP-KDO synthase</shortName>
    </alternativeName>
</protein>
<dbReference type="Gene3D" id="3.90.550.10">
    <property type="entry name" value="Spore Coat Polysaccharide Biosynthesis Protein SpsA, Chain A"/>
    <property type="match status" value="1"/>
</dbReference>
<gene>
    <name evidence="5" type="primary">kdsB</name>
    <name evidence="6" type="ORF">C095_05520</name>
</gene>
<comment type="similarity">
    <text evidence="5">Belongs to the KdsB family.</text>
</comment>
<dbReference type="NCBIfam" id="NF003950">
    <property type="entry name" value="PRK05450.1-3"/>
    <property type="match status" value="1"/>
</dbReference>
<name>A0A017H589_9FUSO</name>
<dbReference type="UniPathway" id="UPA00358">
    <property type="reaction ID" value="UER00476"/>
</dbReference>
<dbReference type="NCBIfam" id="NF003952">
    <property type="entry name" value="PRK05450.1-5"/>
    <property type="match status" value="1"/>
</dbReference>
<proteinExistence type="inferred from homology"/>
<dbReference type="GO" id="GO:0005829">
    <property type="term" value="C:cytosol"/>
    <property type="evidence" value="ECO:0007669"/>
    <property type="project" value="TreeGrafter"/>
</dbReference>
<dbReference type="EC" id="2.7.7.38" evidence="5"/>
<accession>A0A017H589</accession>
<dbReference type="GO" id="GO:0033468">
    <property type="term" value="P:CMP-keto-3-deoxy-D-manno-octulosonic acid biosynthetic process"/>
    <property type="evidence" value="ECO:0007669"/>
    <property type="project" value="UniProtKB-UniRule"/>
</dbReference>
<comment type="catalytic activity">
    <reaction evidence="5">
        <text>3-deoxy-alpha-D-manno-oct-2-ulosonate + CTP = CMP-3-deoxy-beta-D-manno-octulosonate + diphosphate</text>
        <dbReference type="Rhea" id="RHEA:23448"/>
        <dbReference type="ChEBI" id="CHEBI:33019"/>
        <dbReference type="ChEBI" id="CHEBI:37563"/>
        <dbReference type="ChEBI" id="CHEBI:85986"/>
        <dbReference type="ChEBI" id="CHEBI:85987"/>
        <dbReference type="EC" id="2.7.7.38"/>
    </reaction>
</comment>
<dbReference type="CDD" id="cd02517">
    <property type="entry name" value="CMP-KDO-Synthetase"/>
    <property type="match status" value="1"/>
</dbReference>
<dbReference type="GO" id="GO:0008690">
    <property type="term" value="F:3-deoxy-manno-octulosonate cytidylyltransferase activity"/>
    <property type="evidence" value="ECO:0007669"/>
    <property type="project" value="UniProtKB-UniRule"/>
</dbReference>
<evidence type="ECO:0000256" key="2">
    <source>
        <dbReference type="ARBA" id="ARBA00022679"/>
    </source>
</evidence>
<comment type="pathway">
    <text evidence="5">Nucleotide-sugar biosynthesis; CMP-3-deoxy-D-manno-octulosonate biosynthesis; CMP-3-deoxy-D-manno-octulosonate from 3-deoxy-D-manno-octulosonate and CTP: step 1/1.</text>
</comment>
<sequence length="247" mass="28498">MKFLGVIPARYASTRLEGKPLKDICGHSMIEWVYRRCQNTKLDDIIVATDDDRIFKEVEAFGGKAMMTSSKHPNGTSRIAEVCQKMTDYDVIVNIQGDEPLIEAQMIDMIIEAFQKESLCMCTLKHKLQTWEDIENPNQVKVVTDKKDYALYFSRSVLPYPRKENSALYYKHIGIYGYTREFVLEYAAMAPTALETSESLEQLRVLENGYKIKVLETPYQSVGVDTQEDLEKVRQWIQERGITIEDN</sequence>
<dbReference type="NCBIfam" id="NF009905">
    <property type="entry name" value="PRK13368.1"/>
    <property type="match status" value="1"/>
</dbReference>
<dbReference type="PATRIC" id="fig|1226633.4.peg.1115"/>
<evidence type="ECO:0000256" key="3">
    <source>
        <dbReference type="ARBA" id="ARBA00022695"/>
    </source>
</evidence>
<organism evidence="6 7">
    <name type="scientific">Fusobacterium necrophorum subsp. funduliforme B35</name>
    <dbReference type="NCBI Taxonomy" id="1226633"/>
    <lineage>
        <taxon>Bacteria</taxon>
        <taxon>Fusobacteriati</taxon>
        <taxon>Fusobacteriota</taxon>
        <taxon>Fusobacteriia</taxon>
        <taxon>Fusobacteriales</taxon>
        <taxon>Fusobacteriaceae</taxon>
        <taxon>Fusobacterium</taxon>
    </lineage>
</organism>
<dbReference type="Proteomes" id="UP000031184">
    <property type="component" value="Unassembled WGS sequence"/>
</dbReference>
<dbReference type="RefSeq" id="WP_005954817.1">
    <property type="nucleotide sequence ID" value="NZ_AOJP01000006.1"/>
</dbReference>